<dbReference type="HOGENOM" id="CLU_000288_57_9_1"/>
<reference evidence="5 6" key="2">
    <citation type="journal article" date="2012" name="PLoS Pathog.">
        <title>Diverse lifestyles and strategies of plant pathogenesis encoded in the genomes of eighteen Dothideomycetes fungi.</title>
        <authorList>
            <person name="Ohm R.A."/>
            <person name="Feau N."/>
            <person name="Henrissat B."/>
            <person name="Schoch C.L."/>
            <person name="Horwitz B.A."/>
            <person name="Barry K.W."/>
            <person name="Condon B.J."/>
            <person name="Copeland A.C."/>
            <person name="Dhillon B."/>
            <person name="Glaser F."/>
            <person name="Hesse C.N."/>
            <person name="Kosti I."/>
            <person name="LaButti K."/>
            <person name="Lindquist E.A."/>
            <person name="Lucas S."/>
            <person name="Salamov A.A."/>
            <person name="Bradshaw R.E."/>
            <person name="Ciuffetti L."/>
            <person name="Hamelin R.C."/>
            <person name="Kema G.H.J."/>
            <person name="Lawrence C."/>
            <person name="Scott J.A."/>
            <person name="Spatafora J.W."/>
            <person name="Turgeon B.G."/>
            <person name="de Wit P.J.G.M."/>
            <person name="Zhong S."/>
            <person name="Goodwin S.B."/>
            <person name="Grigoriev I.V."/>
        </authorList>
    </citation>
    <scope>NUCLEOTIDE SEQUENCE [LARGE SCALE GENOMIC DNA]</scope>
    <source>
        <strain evidence="6">NZE10 / CBS 128990</strain>
    </source>
</reference>
<sequence length="618" mass="65722">MSDRNMHEHDQHHEEDDAMLDPNEAEEVIDQDEDAAMDSGDEDDNQIVQEIQLQNDSVAHFDHHKKSIFCIAQHPIHPDIVATGAGDDIAYLWDSTPPEGPVLPASYESDPQPRERQGQQILAKLEEQDESVNAICFTLPKGDYVATATLAGKLNVYTTPTGSKPAKLVGSAKEVDSVNWMVPCPHKDYPNTIALGADDGSVWVYAVNASDPSSPLSIVQSFFLHRAPCTAGAWTPDGKLLATVAEDGSLFVWDPFGDATAAGVMDPSGSQAVFGLSAVDERFKVDGGLYSVAITMGGSLVAVGGAEGHIRIVGLPRLGAQPANSTAGAKGAGARAKVGGAKQSGTPGASSTTNVGGASAGQAGQILASLQAQSDGIETLDFSQPPLQYLAAGSVDGSIAVFDVAHSFAVRRHIKEAHANEEVPQAVTKVQFVKTALGTQNDRNWLLTSAGNDGILRRWDVRGGTAAAAQGLSGEWRGHTGDQPDENGENGGGILDFVQGGGGRRLYEDQERGPESRPEAFYRNVARAPVCCPTQFGAFHHGRNVTRENPIAFEVKSAALTTRHSWRPPARIDKRAIRNGYRHDVSIQRPPATHCAPHDGDITAHPKPKPKPCIGVKR</sequence>
<reference evidence="6" key="1">
    <citation type="journal article" date="2012" name="PLoS Genet.">
        <title>The genomes of the fungal plant pathogens Cladosporium fulvum and Dothistroma septosporum reveal adaptation to different hosts and lifestyles but also signatures of common ancestry.</title>
        <authorList>
            <person name="de Wit P.J.G.M."/>
            <person name="van der Burgt A."/>
            <person name="Oekmen B."/>
            <person name="Stergiopoulos I."/>
            <person name="Abd-Elsalam K.A."/>
            <person name="Aerts A.L."/>
            <person name="Bahkali A.H."/>
            <person name="Beenen H.G."/>
            <person name="Chettri P."/>
            <person name="Cox M.P."/>
            <person name="Datema E."/>
            <person name="de Vries R.P."/>
            <person name="Dhillon B."/>
            <person name="Ganley A.R."/>
            <person name="Griffiths S.A."/>
            <person name="Guo Y."/>
            <person name="Hamelin R.C."/>
            <person name="Henrissat B."/>
            <person name="Kabir M.S."/>
            <person name="Jashni M.K."/>
            <person name="Kema G."/>
            <person name="Klaubauf S."/>
            <person name="Lapidus A."/>
            <person name="Levasseur A."/>
            <person name="Lindquist E."/>
            <person name="Mehrabi R."/>
            <person name="Ohm R.A."/>
            <person name="Owen T.J."/>
            <person name="Salamov A."/>
            <person name="Schwelm A."/>
            <person name="Schijlen E."/>
            <person name="Sun H."/>
            <person name="van den Burg H.A."/>
            <person name="van Ham R.C.H.J."/>
            <person name="Zhang S."/>
            <person name="Goodwin S.B."/>
            <person name="Grigoriev I.V."/>
            <person name="Collemare J."/>
            <person name="Bradshaw R.E."/>
        </authorList>
    </citation>
    <scope>NUCLEOTIDE SEQUENCE [LARGE SCALE GENOMIC DNA]</scope>
    <source>
        <strain evidence="6">NZE10 / CBS 128990</strain>
    </source>
</reference>
<dbReference type="InterPro" id="IPR015943">
    <property type="entry name" value="WD40/YVTN_repeat-like_dom_sf"/>
</dbReference>
<dbReference type="STRING" id="675120.N1PTE8"/>
<keyword evidence="2" id="KW-0677">Repeat</keyword>
<evidence type="ECO:0000256" key="2">
    <source>
        <dbReference type="ARBA" id="ARBA00022737"/>
    </source>
</evidence>
<feature type="region of interest" description="Disordered" evidence="4">
    <location>
        <begin position="324"/>
        <end position="357"/>
    </location>
</feature>
<evidence type="ECO:0000256" key="1">
    <source>
        <dbReference type="ARBA" id="ARBA00022574"/>
    </source>
</evidence>
<feature type="region of interest" description="Disordered" evidence="4">
    <location>
        <begin position="95"/>
        <end position="117"/>
    </location>
</feature>
<evidence type="ECO:0000313" key="6">
    <source>
        <dbReference type="Proteomes" id="UP000016933"/>
    </source>
</evidence>
<feature type="compositionally biased region" description="Basic residues" evidence="4">
    <location>
        <begin position="606"/>
        <end position="618"/>
    </location>
</feature>
<keyword evidence="6" id="KW-1185">Reference proteome</keyword>
<organism evidence="5 6">
    <name type="scientific">Dothistroma septosporum (strain NZE10 / CBS 128990)</name>
    <name type="common">Red band needle blight fungus</name>
    <name type="synonym">Mycosphaerella pini</name>
    <dbReference type="NCBI Taxonomy" id="675120"/>
    <lineage>
        <taxon>Eukaryota</taxon>
        <taxon>Fungi</taxon>
        <taxon>Dikarya</taxon>
        <taxon>Ascomycota</taxon>
        <taxon>Pezizomycotina</taxon>
        <taxon>Dothideomycetes</taxon>
        <taxon>Dothideomycetidae</taxon>
        <taxon>Mycosphaerellales</taxon>
        <taxon>Mycosphaerellaceae</taxon>
        <taxon>Dothistroma</taxon>
    </lineage>
</organism>
<feature type="compositionally biased region" description="Low complexity" evidence="4">
    <location>
        <begin position="327"/>
        <end position="341"/>
    </location>
</feature>
<dbReference type="PROSITE" id="PS50294">
    <property type="entry name" value="WD_REPEATS_REGION"/>
    <property type="match status" value="1"/>
</dbReference>
<evidence type="ECO:0000313" key="5">
    <source>
        <dbReference type="EMBL" id="EME45620.1"/>
    </source>
</evidence>
<dbReference type="PROSITE" id="PS50082">
    <property type="entry name" value="WD_REPEATS_2"/>
    <property type="match status" value="1"/>
</dbReference>
<evidence type="ECO:0000256" key="3">
    <source>
        <dbReference type="PROSITE-ProRule" id="PRU00221"/>
    </source>
</evidence>
<dbReference type="OrthoDB" id="10261640at2759"/>
<gene>
    <name evidence="5" type="ORF">DOTSEDRAFT_79548</name>
</gene>
<dbReference type="SMART" id="SM00320">
    <property type="entry name" value="WD40"/>
    <property type="match status" value="7"/>
</dbReference>
<proteinExistence type="predicted"/>
<dbReference type="OMA" id="SIWDYSK"/>
<dbReference type="Pfam" id="PF00400">
    <property type="entry name" value="WD40"/>
    <property type="match status" value="2"/>
</dbReference>
<dbReference type="eggNOG" id="KOG0296">
    <property type="taxonomic scope" value="Eukaryota"/>
</dbReference>
<name>N1PTE8_DOTSN</name>
<dbReference type="InterPro" id="IPR051179">
    <property type="entry name" value="WD_repeat_multifunction"/>
</dbReference>
<feature type="region of interest" description="Disordered" evidence="4">
    <location>
        <begin position="594"/>
        <end position="618"/>
    </location>
</feature>
<dbReference type="AlphaFoldDB" id="N1PTE8"/>
<feature type="repeat" description="WD" evidence="3">
    <location>
        <begin position="222"/>
        <end position="254"/>
    </location>
</feature>
<dbReference type="InterPro" id="IPR036322">
    <property type="entry name" value="WD40_repeat_dom_sf"/>
</dbReference>
<accession>N1PTE8</accession>
<feature type="compositionally biased region" description="Basic and acidic residues" evidence="4">
    <location>
        <begin position="1"/>
        <end position="15"/>
    </location>
</feature>
<dbReference type="PANTHER" id="PTHR19857:SF8">
    <property type="entry name" value="ANGIO-ASSOCIATED MIGRATORY CELL PROTEIN"/>
    <property type="match status" value="1"/>
</dbReference>
<dbReference type="PANTHER" id="PTHR19857">
    <property type="entry name" value="MITOCHONDRIAL DIVISION PROTEIN 1-RELATED"/>
    <property type="match status" value="1"/>
</dbReference>
<protein>
    <submittedName>
        <fullName evidence="5">Uncharacterized protein</fullName>
    </submittedName>
</protein>
<feature type="compositionally biased region" description="Polar residues" evidence="4">
    <location>
        <begin position="343"/>
        <end position="356"/>
    </location>
</feature>
<dbReference type="EMBL" id="KB446538">
    <property type="protein sequence ID" value="EME45620.1"/>
    <property type="molecule type" value="Genomic_DNA"/>
</dbReference>
<dbReference type="Gene3D" id="2.130.10.10">
    <property type="entry name" value="YVTN repeat-like/Quinoprotein amine dehydrogenase"/>
    <property type="match status" value="1"/>
</dbReference>
<keyword evidence="1 3" id="KW-0853">WD repeat</keyword>
<feature type="region of interest" description="Disordered" evidence="4">
    <location>
        <begin position="1"/>
        <end position="41"/>
    </location>
</feature>
<evidence type="ECO:0000256" key="4">
    <source>
        <dbReference type="SAM" id="MobiDB-lite"/>
    </source>
</evidence>
<dbReference type="Proteomes" id="UP000016933">
    <property type="component" value="Unassembled WGS sequence"/>
</dbReference>
<dbReference type="InterPro" id="IPR001680">
    <property type="entry name" value="WD40_rpt"/>
</dbReference>
<dbReference type="SUPFAM" id="SSF50978">
    <property type="entry name" value="WD40 repeat-like"/>
    <property type="match status" value="1"/>
</dbReference>
<feature type="compositionally biased region" description="Acidic residues" evidence="4">
    <location>
        <begin position="16"/>
        <end position="41"/>
    </location>
</feature>